<dbReference type="HOGENOM" id="CLU_943524_0_0_1"/>
<evidence type="ECO:0000313" key="2">
    <source>
        <dbReference type="Proteomes" id="UP000053424"/>
    </source>
</evidence>
<accession>A0A0C3BST2</accession>
<proteinExistence type="predicted"/>
<dbReference type="EMBL" id="KN831831">
    <property type="protein sequence ID" value="KIM35099.1"/>
    <property type="molecule type" value="Genomic_DNA"/>
</dbReference>
<dbReference type="Proteomes" id="UP000053424">
    <property type="component" value="Unassembled WGS sequence"/>
</dbReference>
<keyword evidence="2" id="KW-1185">Reference proteome</keyword>
<evidence type="ECO:0000313" key="1">
    <source>
        <dbReference type="EMBL" id="KIM35099.1"/>
    </source>
</evidence>
<organism evidence="1 2">
    <name type="scientific">Hebeloma cylindrosporum</name>
    <dbReference type="NCBI Taxonomy" id="76867"/>
    <lineage>
        <taxon>Eukaryota</taxon>
        <taxon>Fungi</taxon>
        <taxon>Dikarya</taxon>
        <taxon>Basidiomycota</taxon>
        <taxon>Agaricomycotina</taxon>
        <taxon>Agaricomycetes</taxon>
        <taxon>Agaricomycetidae</taxon>
        <taxon>Agaricales</taxon>
        <taxon>Agaricineae</taxon>
        <taxon>Hymenogastraceae</taxon>
        <taxon>Hebeloma</taxon>
    </lineage>
</organism>
<gene>
    <name evidence="1" type="ORF">M413DRAFT_32770</name>
</gene>
<name>A0A0C3BST2_HEBCY</name>
<sequence>MEKRGGSGCGEARILDSPLRFKVIPSSHFPLASTPILCSPGCERRQRPQRQAMKLVSPAMERHGENCTSSRWRSRRRFIVDLALCCILRRTREMLRRNHSCFLKEPDFAGVDDETYPAPLVLFAGCAWREFKARTAGSLDKNVQPVPPPMSLARLIICALCPPTNDIKGEDVAPPEMFLHANVQASPLSFDEPTRISLWDFESAARIFRGHVLPAVSSQVPVRQCGPLLEITVLTYDEGKTHFCELVLDSPSWMSSAAMKKEGDKWCYFDTYLVSSPNSSASLRYGIPLCVSLCL</sequence>
<dbReference type="AlphaFoldDB" id="A0A0C3BST2"/>
<protein>
    <submittedName>
        <fullName evidence="1">Uncharacterized protein</fullName>
    </submittedName>
</protein>
<reference evidence="1 2" key="1">
    <citation type="submission" date="2014-04" db="EMBL/GenBank/DDBJ databases">
        <authorList>
            <consortium name="DOE Joint Genome Institute"/>
            <person name="Kuo A."/>
            <person name="Gay G."/>
            <person name="Dore J."/>
            <person name="Kohler A."/>
            <person name="Nagy L.G."/>
            <person name="Floudas D."/>
            <person name="Copeland A."/>
            <person name="Barry K.W."/>
            <person name="Cichocki N."/>
            <person name="Veneault-Fourrey C."/>
            <person name="LaButti K."/>
            <person name="Lindquist E.A."/>
            <person name="Lipzen A."/>
            <person name="Lundell T."/>
            <person name="Morin E."/>
            <person name="Murat C."/>
            <person name="Sun H."/>
            <person name="Tunlid A."/>
            <person name="Henrissat B."/>
            <person name="Grigoriev I.V."/>
            <person name="Hibbett D.S."/>
            <person name="Martin F."/>
            <person name="Nordberg H.P."/>
            <person name="Cantor M.N."/>
            <person name="Hua S.X."/>
        </authorList>
    </citation>
    <scope>NUCLEOTIDE SEQUENCE [LARGE SCALE GENOMIC DNA]</scope>
    <source>
        <strain evidence="2">h7</strain>
    </source>
</reference>
<reference evidence="2" key="2">
    <citation type="submission" date="2015-01" db="EMBL/GenBank/DDBJ databases">
        <title>Evolutionary Origins and Diversification of the Mycorrhizal Mutualists.</title>
        <authorList>
            <consortium name="DOE Joint Genome Institute"/>
            <consortium name="Mycorrhizal Genomics Consortium"/>
            <person name="Kohler A."/>
            <person name="Kuo A."/>
            <person name="Nagy L.G."/>
            <person name="Floudas D."/>
            <person name="Copeland A."/>
            <person name="Barry K.W."/>
            <person name="Cichocki N."/>
            <person name="Veneault-Fourrey C."/>
            <person name="LaButti K."/>
            <person name="Lindquist E.A."/>
            <person name="Lipzen A."/>
            <person name="Lundell T."/>
            <person name="Morin E."/>
            <person name="Murat C."/>
            <person name="Riley R."/>
            <person name="Ohm R."/>
            <person name="Sun H."/>
            <person name="Tunlid A."/>
            <person name="Henrissat B."/>
            <person name="Grigoriev I.V."/>
            <person name="Hibbett D.S."/>
            <person name="Martin F."/>
        </authorList>
    </citation>
    <scope>NUCLEOTIDE SEQUENCE [LARGE SCALE GENOMIC DNA]</scope>
    <source>
        <strain evidence="2">h7</strain>
    </source>
</reference>